<evidence type="ECO:0000256" key="1">
    <source>
        <dbReference type="SAM" id="MobiDB-lite"/>
    </source>
</evidence>
<protein>
    <submittedName>
        <fullName evidence="2">Uncharacterized protein</fullName>
    </submittedName>
</protein>
<keyword evidence="3" id="KW-1185">Reference proteome</keyword>
<organism evidence="2 3">
    <name type="scientific">Paramecium primaurelia</name>
    <dbReference type="NCBI Taxonomy" id="5886"/>
    <lineage>
        <taxon>Eukaryota</taxon>
        <taxon>Sar</taxon>
        <taxon>Alveolata</taxon>
        <taxon>Ciliophora</taxon>
        <taxon>Intramacronucleata</taxon>
        <taxon>Oligohymenophorea</taxon>
        <taxon>Peniculida</taxon>
        <taxon>Parameciidae</taxon>
        <taxon>Paramecium</taxon>
    </lineage>
</organism>
<sequence length="75" mass="7947">MQKDSNSGNDQGYCYGQGYDAASGNYDPSTAEAVGQGFDALVCDLSGNKGAYEQGYKDGYNQTNPFAGISRKSDK</sequence>
<accession>A0A8S1QGR6</accession>
<dbReference type="AlphaFoldDB" id="A0A8S1QGR6"/>
<name>A0A8S1QGR6_PARPR</name>
<evidence type="ECO:0000313" key="3">
    <source>
        <dbReference type="Proteomes" id="UP000688137"/>
    </source>
</evidence>
<feature type="region of interest" description="Disordered" evidence="1">
    <location>
        <begin position="54"/>
        <end position="75"/>
    </location>
</feature>
<dbReference type="EMBL" id="CAJJDM010000161">
    <property type="protein sequence ID" value="CAD8113760.1"/>
    <property type="molecule type" value="Genomic_DNA"/>
</dbReference>
<dbReference type="Proteomes" id="UP000688137">
    <property type="component" value="Unassembled WGS sequence"/>
</dbReference>
<gene>
    <name evidence="2" type="ORF">PPRIM_AZ9-3.1.T1560093</name>
</gene>
<comment type="caution">
    <text evidence="2">The sequence shown here is derived from an EMBL/GenBank/DDBJ whole genome shotgun (WGS) entry which is preliminary data.</text>
</comment>
<evidence type="ECO:0000313" key="2">
    <source>
        <dbReference type="EMBL" id="CAD8113760.1"/>
    </source>
</evidence>
<reference evidence="2" key="1">
    <citation type="submission" date="2021-01" db="EMBL/GenBank/DDBJ databases">
        <authorList>
            <consortium name="Genoscope - CEA"/>
            <person name="William W."/>
        </authorList>
    </citation>
    <scope>NUCLEOTIDE SEQUENCE</scope>
</reference>
<proteinExistence type="predicted"/>